<keyword evidence="1" id="KW-0436">Ligase</keyword>
<dbReference type="AlphaFoldDB" id="A0A3P6P4T8"/>
<proteinExistence type="predicted"/>
<evidence type="ECO:0000256" key="3">
    <source>
        <dbReference type="ARBA" id="ARBA00022749"/>
    </source>
</evidence>
<evidence type="ECO:0000313" key="6">
    <source>
        <dbReference type="EMBL" id="VDK24083.1"/>
    </source>
</evidence>
<organism evidence="6 7">
    <name type="scientific">Anisakis simplex</name>
    <name type="common">Herring worm</name>
    <dbReference type="NCBI Taxonomy" id="6269"/>
    <lineage>
        <taxon>Eukaryota</taxon>
        <taxon>Metazoa</taxon>
        <taxon>Ecdysozoa</taxon>
        <taxon>Nematoda</taxon>
        <taxon>Chromadorea</taxon>
        <taxon>Rhabditida</taxon>
        <taxon>Spirurina</taxon>
        <taxon>Ascaridomorpha</taxon>
        <taxon>Ascaridoidea</taxon>
        <taxon>Anisakidae</taxon>
        <taxon>Anisakis</taxon>
        <taxon>Anisakis simplex complex</taxon>
    </lineage>
</organism>
<dbReference type="OrthoDB" id="5869341at2759"/>
<keyword evidence="7" id="KW-1185">Reference proteome</keyword>
<keyword evidence="4" id="KW-0658">Purine biosynthesis</keyword>
<keyword evidence="5" id="KW-0067">ATP-binding</keyword>
<sequence>MAIRIICADRPYILDAELFNATQQNLNAIANLAHCDEESDEYNAISQNLSSVELDALCDHDFEIATTLLPIQTVGVQGDGRTYSYVAALSTSERPIPWVTLERLARIIPRLLHNINRVVYVFGDAVEFPISDVTRTYLNEMIVERLQWADRIASQVLNGLDEDSMKDPSLENCVHRIQQVNFFIFSSRSHKMVLTKCCD</sequence>
<accession>A0A3P6P4T8</accession>
<dbReference type="Proteomes" id="UP000267096">
    <property type="component" value="Unassembled WGS sequence"/>
</dbReference>
<dbReference type="PANTHER" id="PTHR11922">
    <property type="entry name" value="GMP SYNTHASE-RELATED"/>
    <property type="match status" value="1"/>
</dbReference>
<keyword evidence="3" id="KW-0332">GMP biosynthesis</keyword>
<evidence type="ECO:0000256" key="4">
    <source>
        <dbReference type="ARBA" id="ARBA00022755"/>
    </source>
</evidence>
<dbReference type="PANTHER" id="PTHR11922:SF2">
    <property type="entry name" value="GMP SYNTHASE [GLUTAMINE-HYDROLYZING]"/>
    <property type="match status" value="1"/>
</dbReference>
<dbReference type="GO" id="GO:0005829">
    <property type="term" value="C:cytosol"/>
    <property type="evidence" value="ECO:0007669"/>
    <property type="project" value="TreeGrafter"/>
</dbReference>
<dbReference type="SUPFAM" id="SSF54810">
    <property type="entry name" value="GMP synthetase C-terminal dimerisation domain"/>
    <property type="match status" value="1"/>
</dbReference>
<keyword evidence="2" id="KW-0547">Nucleotide-binding</keyword>
<evidence type="ECO:0000256" key="5">
    <source>
        <dbReference type="ARBA" id="ARBA00022840"/>
    </source>
</evidence>
<dbReference type="GO" id="GO:0003921">
    <property type="term" value="F:GMP synthase activity"/>
    <property type="evidence" value="ECO:0007669"/>
    <property type="project" value="TreeGrafter"/>
</dbReference>
<evidence type="ECO:0000256" key="1">
    <source>
        <dbReference type="ARBA" id="ARBA00022598"/>
    </source>
</evidence>
<gene>
    <name evidence="6" type="ORF">ASIM_LOCUS4568</name>
</gene>
<dbReference type="EMBL" id="UYRR01008070">
    <property type="protein sequence ID" value="VDK24083.1"/>
    <property type="molecule type" value="Genomic_DNA"/>
</dbReference>
<protein>
    <submittedName>
        <fullName evidence="6">Uncharacterized protein</fullName>
    </submittedName>
</protein>
<evidence type="ECO:0000256" key="2">
    <source>
        <dbReference type="ARBA" id="ARBA00022741"/>
    </source>
</evidence>
<name>A0A3P6P4T8_ANISI</name>
<dbReference type="Gene3D" id="3.30.300.10">
    <property type="match status" value="1"/>
</dbReference>
<dbReference type="GO" id="GO:0005524">
    <property type="term" value="F:ATP binding"/>
    <property type="evidence" value="ECO:0007669"/>
    <property type="project" value="UniProtKB-KW"/>
</dbReference>
<evidence type="ECO:0000313" key="7">
    <source>
        <dbReference type="Proteomes" id="UP000267096"/>
    </source>
</evidence>
<reference evidence="6 7" key="1">
    <citation type="submission" date="2018-11" db="EMBL/GenBank/DDBJ databases">
        <authorList>
            <consortium name="Pathogen Informatics"/>
        </authorList>
    </citation>
    <scope>NUCLEOTIDE SEQUENCE [LARGE SCALE GENOMIC DNA]</scope>
</reference>